<dbReference type="PANTHER" id="PTHR36024:SF1">
    <property type="entry name" value="OS11G0246900 PROTEIN"/>
    <property type="match status" value="1"/>
</dbReference>
<feature type="region of interest" description="Disordered" evidence="1">
    <location>
        <begin position="1"/>
        <end position="25"/>
    </location>
</feature>
<evidence type="ECO:0000256" key="1">
    <source>
        <dbReference type="SAM" id="MobiDB-lite"/>
    </source>
</evidence>
<dbReference type="InterPro" id="IPR044956">
    <property type="entry name" value="SKIP35"/>
</dbReference>
<dbReference type="PANTHER" id="PTHR36024">
    <property type="entry name" value="ANKYRIN REPEAT PROTEIN SKIP35"/>
    <property type="match status" value="1"/>
</dbReference>
<name>A0A5A7PFS2_STRAF</name>
<dbReference type="AlphaFoldDB" id="A0A5A7PFS2"/>
<reference evidence="3" key="1">
    <citation type="journal article" date="2019" name="Curr. Biol.">
        <title>Genome Sequence of Striga asiatica Provides Insight into the Evolution of Plant Parasitism.</title>
        <authorList>
            <person name="Yoshida S."/>
            <person name="Kim S."/>
            <person name="Wafula E.K."/>
            <person name="Tanskanen J."/>
            <person name="Kim Y.M."/>
            <person name="Honaas L."/>
            <person name="Yang Z."/>
            <person name="Spallek T."/>
            <person name="Conn C.E."/>
            <person name="Ichihashi Y."/>
            <person name="Cheong K."/>
            <person name="Cui S."/>
            <person name="Der J.P."/>
            <person name="Gundlach H."/>
            <person name="Jiao Y."/>
            <person name="Hori C."/>
            <person name="Ishida J.K."/>
            <person name="Kasahara H."/>
            <person name="Kiba T."/>
            <person name="Kim M.S."/>
            <person name="Koo N."/>
            <person name="Laohavisit A."/>
            <person name="Lee Y.H."/>
            <person name="Lumba S."/>
            <person name="McCourt P."/>
            <person name="Mortimer J.C."/>
            <person name="Mutuku J.M."/>
            <person name="Nomura T."/>
            <person name="Sasaki-Sekimoto Y."/>
            <person name="Seto Y."/>
            <person name="Wang Y."/>
            <person name="Wakatake T."/>
            <person name="Sakakibara H."/>
            <person name="Demura T."/>
            <person name="Yamaguchi S."/>
            <person name="Yoneyama K."/>
            <person name="Manabe R.I."/>
            <person name="Nelson D.C."/>
            <person name="Schulman A.H."/>
            <person name="Timko M.P."/>
            <person name="dePamphilis C.W."/>
            <person name="Choi D."/>
            <person name="Shirasu K."/>
        </authorList>
    </citation>
    <scope>NUCLEOTIDE SEQUENCE [LARGE SCALE GENOMIC DNA]</scope>
    <source>
        <strain evidence="3">cv. UVA1</strain>
    </source>
</reference>
<evidence type="ECO:0000313" key="3">
    <source>
        <dbReference type="Proteomes" id="UP000325081"/>
    </source>
</evidence>
<dbReference type="Proteomes" id="UP000325081">
    <property type="component" value="Unassembled WGS sequence"/>
</dbReference>
<gene>
    <name evidence="2" type="ORF">STAS_07550</name>
</gene>
<accession>A0A5A7PFS2</accession>
<dbReference type="EMBL" id="BKCP01004494">
    <property type="protein sequence ID" value="GER31544.1"/>
    <property type="molecule type" value="Genomic_DNA"/>
</dbReference>
<evidence type="ECO:0000313" key="2">
    <source>
        <dbReference type="EMBL" id="GER31544.1"/>
    </source>
</evidence>
<sequence>MTTTLAAARPCNKRSPVATTSSSGASLVQQRGALWRTTSGRRKATAAGGVRTTADRWWQDWAMTEGGCTYLPTCGSNHLLPPPCPCNVNILKALGERLSGSSLDGVAFILCSDFLTKPAATYAVADGITGDNEMEVAPELRVFLWDNWLEAAFVEGVCVGPPYFANVAQLCKPRFRHQSLTHVRCRSDSAFRAASKQPEFTHLPSPLGLNSCFMDLGLSQWRDRFAQCN</sequence>
<keyword evidence="3" id="KW-1185">Reference proteome</keyword>
<organism evidence="2 3">
    <name type="scientific">Striga asiatica</name>
    <name type="common">Asiatic witchweed</name>
    <name type="synonym">Buchnera asiatica</name>
    <dbReference type="NCBI Taxonomy" id="4170"/>
    <lineage>
        <taxon>Eukaryota</taxon>
        <taxon>Viridiplantae</taxon>
        <taxon>Streptophyta</taxon>
        <taxon>Embryophyta</taxon>
        <taxon>Tracheophyta</taxon>
        <taxon>Spermatophyta</taxon>
        <taxon>Magnoliopsida</taxon>
        <taxon>eudicotyledons</taxon>
        <taxon>Gunneridae</taxon>
        <taxon>Pentapetalae</taxon>
        <taxon>asterids</taxon>
        <taxon>lamiids</taxon>
        <taxon>Lamiales</taxon>
        <taxon>Orobanchaceae</taxon>
        <taxon>Buchnereae</taxon>
        <taxon>Striga</taxon>
    </lineage>
</organism>
<comment type="caution">
    <text evidence="2">The sequence shown here is derived from an EMBL/GenBank/DDBJ whole genome shotgun (WGS) entry which is preliminary data.</text>
</comment>
<proteinExistence type="predicted"/>
<protein>
    <submittedName>
        <fullName evidence="2">Ankyrin repeat family protein</fullName>
    </submittedName>
</protein>